<dbReference type="PROSITE" id="PS00857">
    <property type="entry name" value="PREPHENATE_DEHYDR_1"/>
    <property type="match status" value="1"/>
</dbReference>
<sequence>MIKIAYLGIPGSYSYLAVRNFLGKTKFTMKNKSTFEDVFLSVKSNEADYAAVPLENSLTGSIIECYDFLLKTNIKIVGEIILKINHHLVANIKFKRKNFHDKKFSLTCLTQQEVLKQCRCFFMKNKHISPILINDTANAAKTVSESIKVDEVAISSKEAAKIYNLQILSKNIADFDINFTRFVILAKHQLKSGNKVSLMFSVKHIPGSLVQAIGSYAKFGLNLMKIESRPISGKPWEYIFYLDFDITNKSRRLESVIKDMKKNTEFIKILGIYQKGEIYET</sequence>
<dbReference type="GO" id="GO:0004664">
    <property type="term" value="F:prephenate dehydratase activity"/>
    <property type="evidence" value="ECO:0007669"/>
    <property type="project" value="UniProtKB-EC"/>
</dbReference>
<evidence type="ECO:0000259" key="10">
    <source>
        <dbReference type="PROSITE" id="PS51671"/>
    </source>
</evidence>
<evidence type="ECO:0000256" key="2">
    <source>
        <dbReference type="ARBA" id="ARBA00013147"/>
    </source>
</evidence>
<dbReference type="EC" id="4.2.1.51" evidence="2"/>
<dbReference type="PROSITE" id="PS51171">
    <property type="entry name" value="PREPHENATE_DEHYDR_3"/>
    <property type="match status" value="1"/>
</dbReference>
<comment type="catalytic activity">
    <reaction evidence="7">
        <text>prephenate + H(+) = 3-phenylpyruvate + CO2 + H2O</text>
        <dbReference type="Rhea" id="RHEA:21648"/>
        <dbReference type="ChEBI" id="CHEBI:15377"/>
        <dbReference type="ChEBI" id="CHEBI:15378"/>
        <dbReference type="ChEBI" id="CHEBI:16526"/>
        <dbReference type="ChEBI" id="CHEBI:18005"/>
        <dbReference type="ChEBI" id="CHEBI:29934"/>
        <dbReference type="EC" id="4.2.1.51"/>
    </reaction>
</comment>
<dbReference type="PANTHER" id="PTHR21022">
    <property type="entry name" value="PREPHENATE DEHYDRATASE P PROTEIN"/>
    <property type="match status" value="1"/>
</dbReference>
<comment type="pathway">
    <text evidence="1">Amino-acid biosynthesis; L-phenylalanine biosynthesis; phenylpyruvate from prephenate: step 1/1.</text>
</comment>
<keyword evidence="5" id="KW-0584">Phenylalanine biosynthesis</keyword>
<organism evidence="11 12">
    <name type="scientific">Candidatus Gottesmanbacteria bacterium CG11_big_fil_rev_8_21_14_0_20_37_11</name>
    <dbReference type="NCBI Taxonomy" id="1974575"/>
    <lineage>
        <taxon>Bacteria</taxon>
        <taxon>Candidatus Gottesmaniibacteriota</taxon>
    </lineage>
</organism>
<feature type="site" description="Essential for prephenate dehydratase activity" evidence="8">
    <location>
        <position position="180"/>
    </location>
</feature>
<evidence type="ECO:0000256" key="5">
    <source>
        <dbReference type="ARBA" id="ARBA00023222"/>
    </source>
</evidence>
<dbReference type="PROSITE" id="PS51671">
    <property type="entry name" value="ACT"/>
    <property type="match status" value="1"/>
</dbReference>
<evidence type="ECO:0000256" key="8">
    <source>
        <dbReference type="PIRSR" id="PIRSR001500-2"/>
    </source>
</evidence>
<dbReference type="SUPFAM" id="SSF53850">
    <property type="entry name" value="Periplasmic binding protein-like II"/>
    <property type="match status" value="1"/>
</dbReference>
<keyword evidence="3" id="KW-0028">Amino-acid biosynthesis</keyword>
<name>A0A2H0NIY7_9BACT</name>
<evidence type="ECO:0000256" key="3">
    <source>
        <dbReference type="ARBA" id="ARBA00022605"/>
    </source>
</evidence>
<evidence type="ECO:0000256" key="7">
    <source>
        <dbReference type="ARBA" id="ARBA00047848"/>
    </source>
</evidence>
<evidence type="ECO:0000256" key="6">
    <source>
        <dbReference type="ARBA" id="ARBA00023239"/>
    </source>
</evidence>
<dbReference type="GO" id="GO:0009094">
    <property type="term" value="P:L-phenylalanine biosynthetic process"/>
    <property type="evidence" value="ECO:0007669"/>
    <property type="project" value="UniProtKB-UniPathway"/>
</dbReference>
<dbReference type="Gene3D" id="3.30.70.260">
    <property type="match status" value="1"/>
</dbReference>
<evidence type="ECO:0000256" key="1">
    <source>
        <dbReference type="ARBA" id="ARBA00004741"/>
    </source>
</evidence>
<protein>
    <recommendedName>
        <fullName evidence="2">prephenate dehydratase</fullName>
        <ecNumber evidence="2">4.2.1.51</ecNumber>
    </recommendedName>
</protein>
<dbReference type="PANTHER" id="PTHR21022:SF19">
    <property type="entry name" value="PREPHENATE DEHYDRATASE-RELATED"/>
    <property type="match status" value="1"/>
</dbReference>
<dbReference type="CDD" id="cd04905">
    <property type="entry name" value="ACT_CM-PDT"/>
    <property type="match status" value="1"/>
</dbReference>
<dbReference type="InterPro" id="IPR045865">
    <property type="entry name" value="ACT-like_dom_sf"/>
</dbReference>
<dbReference type="GO" id="GO:0005737">
    <property type="term" value="C:cytoplasm"/>
    <property type="evidence" value="ECO:0007669"/>
    <property type="project" value="TreeGrafter"/>
</dbReference>
<dbReference type="InterPro" id="IPR001086">
    <property type="entry name" value="Preph_deHydtase"/>
</dbReference>
<dbReference type="Proteomes" id="UP000230707">
    <property type="component" value="Unassembled WGS sequence"/>
</dbReference>
<proteinExistence type="predicted"/>
<evidence type="ECO:0000313" key="12">
    <source>
        <dbReference type="Proteomes" id="UP000230707"/>
    </source>
</evidence>
<dbReference type="SUPFAM" id="SSF55021">
    <property type="entry name" value="ACT-like"/>
    <property type="match status" value="1"/>
</dbReference>
<evidence type="ECO:0000256" key="4">
    <source>
        <dbReference type="ARBA" id="ARBA00023141"/>
    </source>
</evidence>
<dbReference type="CDD" id="cd13631">
    <property type="entry name" value="PBP2_Ct-PDT_like"/>
    <property type="match status" value="1"/>
</dbReference>
<keyword evidence="6" id="KW-0456">Lyase</keyword>
<feature type="domain" description="ACT" evidence="10">
    <location>
        <begin position="197"/>
        <end position="274"/>
    </location>
</feature>
<reference evidence="11 12" key="1">
    <citation type="submission" date="2017-09" db="EMBL/GenBank/DDBJ databases">
        <title>Depth-based differentiation of microbial function through sediment-hosted aquifers and enrichment of novel symbionts in the deep terrestrial subsurface.</title>
        <authorList>
            <person name="Probst A.J."/>
            <person name="Ladd B."/>
            <person name="Jarett J.K."/>
            <person name="Geller-Mcgrath D.E."/>
            <person name="Sieber C.M."/>
            <person name="Emerson J.B."/>
            <person name="Anantharaman K."/>
            <person name="Thomas B.C."/>
            <person name="Malmstrom R."/>
            <person name="Stieglmeier M."/>
            <person name="Klingl A."/>
            <person name="Woyke T."/>
            <person name="Ryan C.M."/>
            <person name="Banfield J.F."/>
        </authorList>
    </citation>
    <scope>NUCLEOTIDE SEQUENCE [LARGE SCALE GENOMIC DNA]</scope>
    <source>
        <strain evidence="11">CG11_big_fil_rev_8_21_14_0_20_37_11</strain>
    </source>
</reference>
<evidence type="ECO:0000259" key="9">
    <source>
        <dbReference type="PROSITE" id="PS51171"/>
    </source>
</evidence>
<dbReference type="Pfam" id="PF00800">
    <property type="entry name" value="PDT"/>
    <property type="match status" value="1"/>
</dbReference>
<feature type="domain" description="Prephenate dehydratase" evidence="9">
    <location>
        <begin position="3"/>
        <end position="187"/>
    </location>
</feature>
<dbReference type="UniPathway" id="UPA00121">
    <property type="reaction ID" value="UER00345"/>
</dbReference>
<dbReference type="InterPro" id="IPR002912">
    <property type="entry name" value="ACT_dom"/>
</dbReference>
<comment type="caution">
    <text evidence="11">The sequence shown here is derived from an EMBL/GenBank/DDBJ whole genome shotgun (WGS) entry which is preliminary data.</text>
</comment>
<keyword evidence="4" id="KW-0057">Aromatic amino acid biosynthesis</keyword>
<gene>
    <name evidence="11" type="ORF">COV53_00890</name>
</gene>
<dbReference type="InterPro" id="IPR008242">
    <property type="entry name" value="Chor_mutase/pphenate_deHydtase"/>
</dbReference>
<dbReference type="PIRSF" id="PIRSF001500">
    <property type="entry name" value="Chor_mut_pdt_Ppr"/>
    <property type="match status" value="1"/>
</dbReference>
<accession>A0A2H0NIY7</accession>
<dbReference type="InterPro" id="IPR018528">
    <property type="entry name" value="Preph_deHydtase_CS"/>
</dbReference>
<dbReference type="AlphaFoldDB" id="A0A2H0NIY7"/>
<dbReference type="EMBL" id="PCWS01000019">
    <property type="protein sequence ID" value="PIR08839.1"/>
    <property type="molecule type" value="Genomic_DNA"/>
</dbReference>
<dbReference type="Gene3D" id="3.40.190.10">
    <property type="entry name" value="Periplasmic binding protein-like II"/>
    <property type="match status" value="2"/>
</dbReference>
<evidence type="ECO:0000313" key="11">
    <source>
        <dbReference type="EMBL" id="PIR08839.1"/>
    </source>
</evidence>